<keyword evidence="4 6" id="KW-1133">Transmembrane helix</keyword>
<comment type="caution">
    <text evidence="8">The sequence shown here is derived from an EMBL/GenBank/DDBJ whole genome shotgun (WGS) entry which is preliminary data.</text>
</comment>
<evidence type="ECO:0000256" key="6">
    <source>
        <dbReference type="SAM" id="Phobius"/>
    </source>
</evidence>
<comment type="subcellular location">
    <subcellularLocation>
        <location evidence="1">Membrane</location>
        <topology evidence="1">Multi-pass membrane protein</topology>
    </subcellularLocation>
</comment>
<reference evidence="8" key="1">
    <citation type="submission" date="2022-08" db="EMBL/GenBank/DDBJ databases">
        <title>Novel Bdellovibrio Species Isolated from Svalbard: Designation Bdellovibrio svalbardensis.</title>
        <authorList>
            <person name="Mitchell R.J."/>
            <person name="Choi S.Y."/>
        </authorList>
    </citation>
    <scope>NUCLEOTIDE SEQUENCE</scope>
    <source>
        <strain evidence="8">PAP01</strain>
    </source>
</reference>
<dbReference type="CDD" id="cd17388">
    <property type="entry name" value="MFS_TetA"/>
    <property type="match status" value="1"/>
</dbReference>
<gene>
    <name evidence="8" type="ORF">NWE73_10965</name>
</gene>
<dbReference type="RefSeq" id="WP_277578365.1">
    <property type="nucleotide sequence ID" value="NZ_JANRMI010000003.1"/>
</dbReference>
<keyword evidence="5 6" id="KW-0472">Membrane</keyword>
<dbReference type="Gene3D" id="1.20.1250.20">
    <property type="entry name" value="MFS general substrate transporter like domains"/>
    <property type="match status" value="1"/>
</dbReference>
<feature type="transmembrane region" description="Helical" evidence="6">
    <location>
        <begin position="285"/>
        <end position="303"/>
    </location>
</feature>
<feature type="transmembrane region" description="Helical" evidence="6">
    <location>
        <begin position="80"/>
        <end position="99"/>
    </location>
</feature>
<feature type="transmembrane region" description="Helical" evidence="6">
    <location>
        <begin position="105"/>
        <end position="126"/>
    </location>
</feature>
<evidence type="ECO:0000256" key="1">
    <source>
        <dbReference type="ARBA" id="ARBA00004141"/>
    </source>
</evidence>
<feature type="transmembrane region" description="Helical" evidence="6">
    <location>
        <begin position="379"/>
        <end position="399"/>
    </location>
</feature>
<dbReference type="InterPro" id="IPR011701">
    <property type="entry name" value="MFS"/>
</dbReference>
<dbReference type="EMBL" id="JANRMI010000003">
    <property type="protein sequence ID" value="MDG0816888.1"/>
    <property type="molecule type" value="Genomic_DNA"/>
</dbReference>
<dbReference type="Proteomes" id="UP001152321">
    <property type="component" value="Unassembled WGS sequence"/>
</dbReference>
<dbReference type="Pfam" id="PF07690">
    <property type="entry name" value="MFS_1"/>
    <property type="match status" value="1"/>
</dbReference>
<dbReference type="InterPro" id="IPR020846">
    <property type="entry name" value="MFS_dom"/>
</dbReference>
<name>A0ABT6DP27_9BACT</name>
<evidence type="ECO:0000256" key="4">
    <source>
        <dbReference type="ARBA" id="ARBA00022989"/>
    </source>
</evidence>
<dbReference type="InterPro" id="IPR036259">
    <property type="entry name" value="MFS_trans_sf"/>
</dbReference>
<feature type="transmembrane region" description="Helical" evidence="6">
    <location>
        <begin position="12"/>
        <end position="29"/>
    </location>
</feature>
<evidence type="ECO:0000259" key="7">
    <source>
        <dbReference type="PROSITE" id="PS50850"/>
    </source>
</evidence>
<feature type="transmembrane region" description="Helical" evidence="6">
    <location>
        <begin position="138"/>
        <end position="160"/>
    </location>
</feature>
<dbReference type="PANTHER" id="PTHR23504:SF15">
    <property type="entry name" value="MAJOR FACILITATOR SUPERFAMILY (MFS) PROFILE DOMAIN-CONTAINING PROTEIN"/>
    <property type="match status" value="1"/>
</dbReference>
<dbReference type="InterPro" id="IPR001958">
    <property type="entry name" value="Tet-R_TetA/multi-R_MdtG-like"/>
</dbReference>
<evidence type="ECO:0000256" key="3">
    <source>
        <dbReference type="ARBA" id="ARBA00022692"/>
    </source>
</evidence>
<proteinExistence type="predicted"/>
<evidence type="ECO:0000256" key="2">
    <source>
        <dbReference type="ARBA" id="ARBA00022448"/>
    </source>
</evidence>
<dbReference type="SUPFAM" id="SSF103473">
    <property type="entry name" value="MFS general substrate transporter"/>
    <property type="match status" value="1"/>
</dbReference>
<evidence type="ECO:0000313" key="9">
    <source>
        <dbReference type="Proteomes" id="UP001152321"/>
    </source>
</evidence>
<organism evidence="8 9">
    <name type="scientific">Bdellovibrio svalbardensis</name>
    <dbReference type="NCBI Taxonomy" id="2972972"/>
    <lineage>
        <taxon>Bacteria</taxon>
        <taxon>Pseudomonadati</taxon>
        <taxon>Bdellovibrionota</taxon>
        <taxon>Bdellovibrionia</taxon>
        <taxon>Bdellovibrionales</taxon>
        <taxon>Pseudobdellovibrionaceae</taxon>
        <taxon>Bdellovibrio</taxon>
    </lineage>
</organism>
<accession>A0ABT6DP27</accession>
<feature type="domain" description="Major facilitator superfamily (MFS) profile" evidence="7">
    <location>
        <begin position="10"/>
        <end position="403"/>
    </location>
</feature>
<evidence type="ECO:0000256" key="5">
    <source>
        <dbReference type="ARBA" id="ARBA00023136"/>
    </source>
</evidence>
<dbReference type="PANTHER" id="PTHR23504">
    <property type="entry name" value="MAJOR FACILITATOR SUPERFAMILY DOMAIN-CONTAINING PROTEIN 10"/>
    <property type="match status" value="1"/>
</dbReference>
<keyword evidence="2" id="KW-0813">Transport</keyword>
<dbReference type="PROSITE" id="PS50850">
    <property type="entry name" value="MFS"/>
    <property type="match status" value="1"/>
</dbReference>
<feature type="transmembrane region" description="Helical" evidence="6">
    <location>
        <begin position="166"/>
        <end position="186"/>
    </location>
</feature>
<sequence>MTKSFNKAASVRFIFATIFLDALGIGLLVPVFPEVIRRFGHDPSFVNHYFGYFISVYALMQFLASPILGSLSDRYGRRPVLLVSLLGAGLDYILMALAPTMGIMFVGRVISGLTGASMTVASSYMADISDDSNRSANFGMIGAAFGLGFIIGPGLGGLLGQYSYQAPFIAAAVLNLLNFAFGYFILPESLPENHRRKILLGKLNPFHSLLKILKPSAIGILVWVYMLLYLAGQSHPSIWTLYTQYKFNWTPFQVGLSLSAVGVMIAIGQGYLTRIVIPKWGEVKSLKFGAWVNVLSYFLFGAANQAWMMYAILPLNALSSIAGPALQSLISKNTPPQEQGELQGSLISIASLTAIIGPLCYTDIFARFTVPGSSFIYPGMPYIFASFLCLMSLLLMFVAKRKGAKL</sequence>
<dbReference type="PRINTS" id="PR01035">
    <property type="entry name" value="TCRTETA"/>
</dbReference>
<feature type="transmembrane region" description="Helical" evidence="6">
    <location>
        <begin position="252"/>
        <end position="273"/>
    </location>
</feature>
<feature type="transmembrane region" description="Helical" evidence="6">
    <location>
        <begin position="49"/>
        <end position="68"/>
    </location>
</feature>
<evidence type="ECO:0000313" key="8">
    <source>
        <dbReference type="EMBL" id="MDG0816888.1"/>
    </source>
</evidence>
<protein>
    <submittedName>
        <fullName evidence="8">TCR/Tet family MFS transporter</fullName>
    </submittedName>
</protein>
<keyword evidence="9" id="KW-1185">Reference proteome</keyword>
<keyword evidence="3 6" id="KW-0812">Transmembrane</keyword>
<feature type="transmembrane region" description="Helical" evidence="6">
    <location>
        <begin position="212"/>
        <end position="232"/>
    </location>
</feature>